<dbReference type="UniPathway" id="UPA00796">
    <property type="reaction ID" value="UER00771"/>
</dbReference>
<dbReference type="GO" id="GO:0005737">
    <property type="term" value="C:cytoplasm"/>
    <property type="evidence" value="ECO:0007669"/>
    <property type="project" value="TreeGrafter"/>
</dbReference>
<feature type="domain" description="NAD-dependent epimerase/dehydratase" evidence="13">
    <location>
        <begin position="8"/>
        <end position="234"/>
    </location>
</feature>
<organism evidence="14 15">
    <name type="scientific">Amycolatopsis coloradensis</name>
    <dbReference type="NCBI Taxonomy" id="76021"/>
    <lineage>
        <taxon>Bacteria</taxon>
        <taxon>Bacillati</taxon>
        <taxon>Actinomycetota</taxon>
        <taxon>Actinomycetes</taxon>
        <taxon>Pseudonocardiales</taxon>
        <taxon>Pseudonocardiaceae</taxon>
        <taxon>Amycolatopsis</taxon>
    </lineage>
</organism>
<gene>
    <name evidence="14" type="ORF">BS329_09490</name>
</gene>
<keyword evidence="6" id="KW-1133">Transmembrane helix</keyword>
<evidence type="ECO:0000256" key="5">
    <source>
        <dbReference type="ARBA" id="ARBA00022968"/>
    </source>
</evidence>
<comment type="cofactor">
    <cofactor evidence="1">
        <name>NAD(+)</name>
        <dbReference type="ChEBI" id="CHEBI:57540"/>
    </cofactor>
</comment>
<proteinExistence type="predicted"/>
<keyword evidence="9" id="KW-0472">Membrane</keyword>
<evidence type="ECO:0000256" key="3">
    <source>
        <dbReference type="ARBA" id="ARBA00022692"/>
    </source>
</evidence>
<evidence type="ECO:0000256" key="12">
    <source>
        <dbReference type="ARBA" id="ARBA00037859"/>
    </source>
</evidence>
<dbReference type="GO" id="GO:0033320">
    <property type="term" value="P:UDP-D-xylose biosynthetic process"/>
    <property type="evidence" value="ECO:0007669"/>
    <property type="project" value="UniProtKB-UniPathway"/>
</dbReference>
<evidence type="ECO:0000256" key="1">
    <source>
        <dbReference type="ARBA" id="ARBA00001911"/>
    </source>
</evidence>
<dbReference type="InterPro" id="IPR001509">
    <property type="entry name" value="Epimerase_deHydtase"/>
</dbReference>
<keyword evidence="3" id="KW-0812">Transmembrane</keyword>
<evidence type="ECO:0000256" key="2">
    <source>
        <dbReference type="ARBA" id="ARBA00004323"/>
    </source>
</evidence>
<dbReference type="Pfam" id="PF01370">
    <property type="entry name" value="Epimerase"/>
    <property type="match status" value="1"/>
</dbReference>
<keyword evidence="8" id="KW-0333">Golgi apparatus</keyword>
<sequence length="320" mass="34790">MTGRFERALVTGGAGFVGSHLCERLLDDGTEVVAADNFATADTGNIAPLLDHPAFRLLSRDVTLPIAAPSSFDVVFHLASAASPRDYFRLPLETLRAGSYGTENALDIAERDSARFVLASTSEVYGDPREHPQREDYWGHVNPIGPRSVYDEAKRYAEALTAAVRRERSVNTGIARIFNTYGPRMRSDDGRMIPTFLTQALSGEPLTVAGTGQQTRSLCYVEDTVRGLLALAGSDFPGPVNLGNPHELTVLAIAEEILSVTGSSSAIEYIDAAVDDPARRCPDISLARRELGWAPEIDLAQGLPLTVDWYVRKNPLEPLH</sequence>
<dbReference type="PANTHER" id="PTHR43078">
    <property type="entry name" value="UDP-GLUCURONIC ACID DECARBOXYLASE-RELATED"/>
    <property type="match status" value="1"/>
</dbReference>
<dbReference type="SUPFAM" id="SSF51735">
    <property type="entry name" value="NAD(P)-binding Rossmann-fold domains"/>
    <property type="match status" value="1"/>
</dbReference>
<evidence type="ECO:0000259" key="13">
    <source>
        <dbReference type="Pfam" id="PF01370"/>
    </source>
</evidence>
<dbReference type="FunFam" id="3.40.50.720:FF:000065">
    <property type="entry name" value="UDP-glucuronic acid decarboxylase 1"/>
    <property type="match status" value="1"/>
</dbReference>
<evidence type="ECO:0000256" key="8">
    <source>
        <dbReference type="ARBA" id="ARBA00023034"/>
    </source>
</evidence>
<evidence type="ECO:0000256" key="10">
    <source>
        <dbReference type="ARBA" id="ARBA00023180"/>
    </source>
</evidence>
<dbReference type="GO" id="GO:0048040">
    <property type="term" value="F:UDP-glucuronate decarboxylase activity"/>
    <property type="evidence" value="ECO:0007669"/>
    <property type="project" value="TreeGrafter"/>
</dbReference>
<dbReference type="STRING" id="76021.BS329_09490"/>
<keyword evidence="4" id="KW-0210">Decarboxylase</keyword>
<dbReference type="Gene3D" id="3.40.50.720">
    <property type="entry name" value="NAD(P)-binding Rossmann-like Domain"/>
    <property type="match status" value="1"/>
</dbReference>
<dbReference type="InterPro" id="IPR044516">
    <property type="entry name" value="UXS-like"/>
</dbReference>
<dbReference type="OrthoDB" id="9801785at2"/>
<dbReference type="InterPro" id="IPR036291">
    <property type="entry name" value="NAD(P)-bd_dom_sf"/>
</dbReference>
<name>A0A1R0KZE5_9PSEU</name>
<comment type="caution">
    <text evidence="14">The sequence shown here is derived from an EMBL/GenBank/DDBJ whole genome shotgun (WGS) entry which is preliminary data.</text>
</comment>
<protein>
    <submittedName>
        <fullName evidence="14">Epimerase</fullName>
    </submittedName>
</protein>
<evidence type="ECO:0000313" key="14">
    <source>
        <dbReference type="EMBL" id="OLZ54716.1"/>
    </source>
</evidence>
<keyword evidence="10" id="KW-0325">Glycoprotein</keyword>
<dbReference type="GO" id="GO:0042732">
    <property type="term" value="P:D-xylose metabolic process"/>
    <property type="evidence" value="ECO:0007669"/>
    <property type="project" value="InterPro"/>
</dbReference>
<evidence type="ECO:0000256" key="9">
    <source>
        <dbReference type="ARBA" id="ARBA00023136"/>
    </source>
</evidence>
<dbReference type="Proteomes" id="UP000187486">
    <property type="component" value="Unassembled WGS sequence"/>
</dbReference>
<keyword evidence="15" id="KW-1185">Reference proteome</keyword>
<dbReference type="AlphaFoldDB" id="A0A1R0KZE5"/>
<reference evidence="14 15" key="1">
    <citation type="submission" date="2016-01" db="EMBL/GenBank/DDBJ databases">
        <title>Amycolatopsis coloradensis genome sequencing and assembly.</title>
        <authorList>
            <person name="Mayilraj S."/>
        </authorList>
    </citation>
    <scope>NUCLEOTIDE SEQUENCE [LARGE SCALE GENOMIC DNA]</scope>
    <source>
        <strain evidence="14 15">DSM 44225</strain>
    </source>
</reference>
<keyword evidence="11" id="KW-0456">Lyase</keyword>
<dbReference type="GO" id="GO:0070403">
    <property type="term" value="F:NAD+ binding"/>
    <property type="evidence" value="ECO:0007669"/>
    <property type="project" value="InterPro"/>
</dbReference>
<evidence type="ECO:0000256" key="4">
    <source>
        <dbReference type="ARBA" id="ARBA00022793"/>
    </source>
</evidence>
<keyword evidence="7" id="KW-0520">NAD</keyword>
<evidence type="ECO:0000313" key="15">
    <source>
        <dbReference type="Proteomes" id="UP000187486"/>
    </source>
</evidence>
<keyword evidence="5" id="KW-0735">Signal-anchor</keyword>
<accession>A0A1R0KZE5</accession>
<dbReference type="PANTHER" id="PTHR43078:SF6">
    <property type="entry name" value="UDP-GLUCURONIC ACID DECARBOXYLASE 1"/>
    <property type="match status" value="1"/>
</dbReference>
<comment type="subcellular location">
    <subcellularLocation>
        <location evidence="2">Golgi apparatus membrane</location>
        <topology evidence="2">Single-pass type II membrane protein</topology>
    </subcellularLocation>
    <subcellularLocation>
        <location evidence="12">Golgi apparatus</location>
        <location evidence="12">Golgi stack membrane</location>
    </subcellularLocation>
</comment>
<dbReference type="RefSeq" id="WP_076158087.1">
    <property type="nucleotide sequence ID" value="NZ_JBEZVB010000013.1"/>
</dbReference>
<dbReference type="EMBL" id="MQUQ01000004">
    <property type="protein sequence ID" value="OLZ54716.1"/>
    <property type="molecule type" value="Genomic_DNA"/>
</dbReference>
<evidence type="ECO:0000256" key="11">
    <source>
        <dbReference type="ARBA" id="ARBA00023239"/>
    </source>
</evidence>
<evidence type="ECO:0000256" key="7">
    <source>
        <dbReference type="ARBA" id="ARBA00023027"/>
    </source>
</evidence>
<evidence type="ECO:0000256" key="6">
    <source>
        <dbReference type="ARBA" id="ARBA00022989"/>
    </source>
</evidence>